<keyword evidence="3" id="KW-0804">Transcription</keyword>
<evidence type="ECO:0000256" key="3">
    <source>
        <dbReference type="ARBA" id="ARBA00023163"/>
    </source>
</evidence>
<dbReference type="InterPro" id="IPR036388">
    <property type="entry name" value="WH-like_DNA-bd_sf"/>
</dbReference>
<dbReference type="PANTHER" id="PTHR38445">
    <property type="entry name" value="HTH-TYPE TRANSCRIPTIONAL REPRESSOR YTRA"/>
    <property type="match status" value="1"/>
</dbReference>
<dbReference type="Pfam" id="PF00392">
    <property type="entry name" value="GntR"/>
    <property type="match status" value="1"/>
</dbReference>
<dbReference type="Gene3D" id="1.10.287.100">
    <property type="match status" value="1"/>
</dbReference>
<reference evidence="5 6" key="1">
    <citation type="submission" date="2019-09" db="EMBL/GenBank/DDBJ databases">
        <title>Pararcticibacter amylolyticus gen. nov., sp. nov., isolated from a rottenly hemp rope, and reclassification of Pedobacter tournemirensis as Pararcticibacter tournemirensis comb. nov.</title>
        <authorList>
            <person name="Cai Y."/>
        </authorList>
    </citation>
    <scope>NUCLEOTIDE SEQUENCE [LARGE SCALE GENOMIC DNA]</scope>
    <source>
        <strain evidence="5 6">TF5-37.2-LB10</strain>
    </source>
</reference>
<evidence type="ECO:0000259" key="4">
    <source>
        <dbReference type="PROSITE" id="PS50949"/>
    </source>
</evidence>
<feature type="domain" description="HTH gntR-type" evidence="4">
    <location>
        <begin position="7"/>
        <end position="75"/>
    </location>
</feature>
<evidence type="ECO:0000313" key="6">
    <source>
        <dbReference type="Proteomes" id="UP000322918"/>
    </source>
</evidence>
<evidence type="ECO:0000313" key="5">
    <source>
        <dbReference type="EMBL" id="KAA8484615.1"/>
    </source>
</evidence>
<dbReference type="SMART" id="SM00345">
    <property type="entry name" value="HTH_GNTR"/>
    <property type="match status" value="1"/>
</dbReference>
<comment type="caution">
    <text evidence="5">The sequence shown here is derived from an EMBL/GenBank/DDBJ whole genome shotgun (WGS) entry which is preliminary data.</text>
</comment>
<evidence type="ECO:0000256" key="1">
    <source>
        <dbReference type="ARBA" id="ARBA00023015"/>
    </source>
</evidence>
<dbReference type="PROSITE" id="PS50949">
    <property type="entry name" value="HTH_GNTR"/>
    <property type="match status" value="1"/>
</dbReference>
<dbReference type="InterPro" id="IPR000524">
    <property type="entry name" value="Tscrpt_reg_HTH_GntR"/>
</dbReference>
<keyword evidence="1" id="KW-0805">Transcription regulation</keyword>
<gene>
    <name evidence="5" type="ORF">F1649_05420</name>
</gene>
<dbReference type="GO" id="GO:0003700">
    <property type="term" value="F:DNA-binding transcription factor activity"/>
    <property type="evidence" value="ECO:0007669"/>
    <property type="project" value="InterPro"/>
</dbReference>
<name>A0A5M9HE58_9SPHI</name>
<keyword evidence="2" id="KW-0238">DNA-binding</keyword>
<sequence>MEFKENEAIYLQIARYINENILTGNWRTDEKILSVRDLAIKLQVNPNTVMRSYEYLQNKEIIYNKRGIGFFVGGSAVKKIKAEKRDHFLNEELPLFFKTMNLLNIGMDEIAKRFDEYLSENPPISNQ</sequence>
<dbReference type="OrthoDB" id="362473at2"/>
<dbReference type="InterPro" id="IPR036390">
    <property type="entry name" value="WH_DNA-bd_sf"/>
</dbReference>
<dbReference type="PANTHER" id="PTHR38445:SF10">
    <property type="entry name" value="GNTR-FAMILY TRANSCRIPTIONAL REGULATOR"/>
    <property type="match status" value="1"/>
</dbReference>
<dbReference type="Proteomes" id="UP000322918">
    <property type="component" value="Unassembled WGS sequence"/>
</dbReference>
<protein>
    <submittedName>
        <fullName evidence="5">GntR family transcriptional regulator</fullName>
    </submittedName>
</protein>
<dbReference type="GO" id="GO:0003677">
    <property type="term" value="F:DNA binding"/>
    <property type="evidence" value="ECO:0007669"/>
    <property type="project" value="UniProtKB-KW"/>
</dbReference>
<dbReference type="Gene3D" id="1.10.10.10">
    <property type="entry name" value="Winged helix-like DNA-binding domain superfamily/Winged helix DNA-binding domain"/>
    <property type="match status" value="1"/>
</dbReference>
<evidence type="ECO:0000256" key="2">
    <source>
        <dbReference type="ARBA" id="ARBA00023125"/>
    </source>
</evidence>
<dbReference type="EMBL" id="VWNE01000007">
    <property type="protein sequence ID" value="KAA8484615.1"/>
    <property type="molecule type" value="Genomic_DNA"/>
</dbReference>
<organism evidence="5 6">
    <name type="scientific">Arcticibacter tournemirensis</name>
    <dbReference type="NCBI Taxonomy" id="699437"/>
    <lineage>
        <taxon>Bacteria</taxon>
        <taxon>Pseudomonadati</taxon>
        <taxon>Bacteroidota</taxon>
        <taxon>Sphingobacteriia</taxon>
        <taxon>Sphingobacteriales</taxon>
        <taxon>Sphingobacteriaceae</taxon>
        <taxon>Arcticibacter</taxon>
    </lineage>
</organism>
<keyword evidence="6" id="KW-1185">Reference proteome</keyword>
<dbReference type="AlphaFoldDB" id="A0A5M9HE58"/>
<accession>A0A5M9HE58</accession>
<dbReference type="SUPFAM" id="SSF46785">
    <property type="entry name" value="Winged helix' DNA-binding domain"/>
    <property type="match status" value="1"/>
</dbReference>
<dbReference type="RefSeq" id="WP_141816932.1">
    <property type="nucleotide sequence ID" value="NZ_VFPL01000002.1"/>
</dbReference>
<dbReference type="CDD" id="cd07377">
    <property type="entry name" value="WHTH_GntR"/>
    <property type="match status" value="1"/>
</dbReference>
<proteinExistence type="predicted"/>